<comment type="caution">
    <text evidence="1">The sequence shown here is derived from an EMBL/GenBank/DDBJ whole genome shotgun (WGS) entry which is preliminary data.</text>
</comment>
<protein>
    <submittedName>
        <fullName evidence="1">Uncharacterized protein</fullName>
    </submittedName>
</protein>
<keyword evidence="2" id="KW-1185">Reference proteome</keyword>
<dbReference type="AlphaFoldDB" id="A0A165XE22"/>
<evidence type="ECO:0000313" key="2">
    <source>
        <dbReference type="Proteomes" id="UP000076577"/>
    </source>
</evidence>
<proteinExistence type="predicted"/>
<sequence length="86" mass="9205">MAPHLFKEVLLAGSNDWRAGFGCCGWLEDDIGFNAFGRIGSCCLLLVRVCGVGLREVLHLQNCWGSWGIGKLVANVNGRKVGADGV</sequence>
<name>A0A165XE22_9HYPH</name>
<gene>
    <name evidence="1" type="ORF">PsAD2_02954</name>
</gene>
<reference evidence="1 2" key="1">
    <citation type="journal article" date="2016" name="Front. Microbiol.">
        <title>Comparative Genomic Analysis Reveals a Diverse Repertoire of Genes Involved in Prokaryote-Eukaryote Interactions within the Pseudovibrio Genus.</title>
        <authorList>
            <person name="Romano S."/>
            <person name="Fernandez-Guerra A."/>
            <person name="Reen F.J."/>
            <person name="Glockner F.O."/>
            <person name="Crowley S.P."/>
            <person name="O'Sullivan O."/>
            <person name="Cotter P.D."/>
            <person name="Adams C."/>
            <person name="Dobson A.D."/>
            <person name="O'Gara F."/>
        </authorList>
    </citation>
    <scope>NUCLEOTIDE SEQUENCE [LARGE SCALE GENOMIC DNA]</scope>
    <source>
        <strain evidence="1 2">Ad2</strain>
    </source>
</reference>
<dbReference type="Proteomes" id="UP000076577">
    <property type="component" value="Unassembled WGS sequence"/>
</dbReference>
<organism evidence="1 2">
    <name type="scientific">Pseudovibrio axinellae</name>
    <dbReference type="NCBI Taxonomy" id="989403"/>
    <lineage>
        <taxon>Bacteria</taxon>
        <taxon>Pseudomonadati</taxon>
        <taxon>Pseudomonadota</taxon>
        <taxon>Alphaproteobacteria</taxon>
        <taxon>Hyphomicrobiales</taxon>
        <taxon>Stappiaceae</taxon>
        <taxon>Pseudovibrio</taxon>
    </lineage>
</organism>
<dbReference type="PATRIC" id="fig|989403.3.peg.3168"/>
<accession>A0A165XE22</accession>
<dbReference type="EMBL" id="LMCB01000030">
    <property type="protein sequence ID" value="KZL17618.1"/>
    <property type="molecule type" value="Genomic_DNA"/>
</dbReference>
<evidence type="ECO:0000313" key="1">
    <source>
        <dbReference type="EMBL" id="KZL17618.1"/>
    </source>
</evidence>
<dbReference type="RefSeq" id="WP_068007309.1">
    <property type="nucleotide sequence ID" value="NZ_FOFM01000010.1"/>
</dbReference>